<keyword evidence="8" id="KW-1185">Reference proteome</keyword>
<organism evidence="7 8">
    <name type="scientific">Rhynchosporium secalis</name>
    <name type="common">Barley scald fungus</name>
    <dbReference type="NCBI Taxonomy" id="38038"/>
    <lineage>
        <taxon>Eukaryota</taxon>
        <taxon>Fungi</taxon>
        <taxon>Dikarya</taxon>
        <taxon>Ascomycota</taxon>
        <taxon>Pezizomycotina</taxon>
        <taxon>Leotiomycetes</taxon>
        <taxon>Helotiales</taxon>
        <taxon>Ploettnerulaceae</taxon>
        <taxon>Rhynchosporium</taxon>
    </lineage>
</organism>
<evidence type="ECO:0000313" key="7">
    <source>
        <dbReference type="EMBL" id="CZT50870.1"/>
    </source>
</evidence>
<evidence type="ECO:0000256" key="1">
    <source>
        <dbReference type="ARBA" id="ARBA00011446"/>
    </source>
</evidence>
<dbReference type="InterPro" id="IPR004152">
    <property type="entry name" value="GAT_dom"/>
</dbReference>
<dbReference type="SUPFAM" id="SSF89009">
    <property type="entry name" value="GAT-like domain"/>
    <property type="match status" value="1"/>
</dbReference>
<dbReference type="GO" id="GO:0015031">
    <property type="term" value="P:protein transport"/>
    <property type="evidence" value="ECO:0007669"/>
    <property type="project" value="UniProtKB-KW"/>
</dbReference>
<dbReference type="GO" id="GO:0007034">
    <property type="term" value="P:vacuolar transport"/>
    <property type="evidence" value="ECO:0007669"/>
    <property type="project" value="UniProtKB-ARBA"/>
</dbReference>
<dbReference type="EMBL" id="FJVC01000458">
    <property type="protein sequence ID" value="CZT50870.1"/>
    <property type="molecule type" value="Genomic_DNA"/>
</dbReference>
<evidence type="ECO:0000256" key="2">
    <source>
        <dbReference type="ARBA" id="ARBA00022448"/>
    </source>
</evidence>
<protein>
    <recommendedName>
        <fullName evidence="9">GAT domain-containing protein</fullName>
    </recommendedName>
</protein>
<feature type="domain" description="VHS" evidence="5">
    <location>
        <begin position="163"/>
        <end position="277"/>
    </location>
</feature>
<dbReference type="SUPFAM" id="SSF48464">
    <property type="entry name" value="ENTH/VHS domain"/>
    <property type="match status" value="1"/>
</dbReference>
<gene>
    <name evidence="7" type="ORF">RSE6_11938</name>
</gene>
<name>A0A1E1MP43_RHYSE</name>
<feature type="region of interest" description="Disordered" evidence="4">
    <location>
        <begin position="390"/>
        <end position="575"/>
    </location>
</feature>
<proteinExistence type="predicted"/>
<dbReference type="InterPro" id="IPR038425">
    <property type="entry name" value="GAT_sf"/>
</dbReference>
<dbReference type="AlphaFoldDB" id="A0A1E1MP43"/>
<dbReference type="Gene3D" id="1.20.58.160">
    <property type="match status" value="1"/>
</dbReference>
<evidence type="ECO:0000256" key="4">
    <source>
        <dbReference type="SAM" id="MobiDB-lite"/>
    </source>
</evidence>
<sequence length="575" mass="63106">MPVRPKDREPSTSTGTSTSLIGDDNRLRRNTYTTTNTIPNTNVNTPRNSDNSHRNDNNNNTNKKKNNNHSSSSSTPTTLTFTVRLTSPRLPSKPAAMKAMKSMGMNRMLGSIRRKSNNEPPVDTSPEIQLDTPEANAIRNVRLFCESGGPNGSGEEVLYLPTVVESCESSPAAAKEASYIIRKFLSKDNFAKPYVQYNAIMLVRILSDNPGKTFTRNIDAKFVQVVKELLRMGRDPSVKQILMETLDTFAREKGNDVELALLNDMWAKEHQKMVRLHGPAAAPRILNAPPFQTNDANYFSRSHTSRHLPAPRELSSRIEEAKTSAGLLSQVVQSTPPSEVIQNELVREFADRCQSASRSIQAYMIAENPSPDNDTMETLIETNEQLNKAMNQHQRAVLAARKASGMGSGEPTPPPRQDYGNGFVPPLGPPPGRTGSGFAPPPGPPPSQLAARKAVKQQPPIPPPGDYAPTGSDDENPFSDPRLPPKRPGPSTTATHNPPFPSDKPSVSTGQFNDRLGIEPYHPGFRETPSYVGRQDSAVGKTTMHAAIPETPDDDDDNRRRYGGQVAGKEPVYRY</sequence>
<dbReference type="InterPro" id="IPR008942">
    <property type="entry name" value="ENTH_VHS"/>
</dbReference>
<dbReference type="PROSITE" id="PS50909">
    <property type="entry name" value="GAT"/>
    <property type="match status" value="1"/>
</dbReference>
<dbReference type="PROSITE" id="PS50179">
    <property type="entry name" value="VHS"/>
    <property type="match status" value="1"/>
</dbReference>
<dbReference type="GO" id="GO:0043130">
    <property type="term" value="F:ubiquitin binding"/>
    <property type="evidence" value="ECO:0007669"/>
    <property type="project" value="InterPro"/>
</dbReference>
<evidence type="ECO:0000313" key="8">
    <source>
        <dbReference type="Proteomes" id="UP000177625"/>
    </source>
</evidence>
<keyword evidence="3" id="KW-0653">Protein transport</keyword>
<dbReference type="Proteomes" id="UP000177625">
    <property type="component" value="Unassembled WGS sequence"/>
</dbReference>
<evidence type="ECO:0000259" key="5">
    <source>
        <dbReference type="PROSITE" id="PS50179"/>
    </source>
</evidence>
<accession>A0A1E1MP43</accession>
<dbReference type="Pfam" id="PF03127">
    <property type="entry name" value="GAT"/>
    <property type="match status" value="1"/>
</dbReference>
<dbReference type="Gene3D" id="1.25.40.90">
    <property type="match status" value="1"/>
</dbReference>
<dbReference type="GO" id="GO:0035091">
    <property type="term" value="F:phosphatidylinositol binding"/>
    <property type="evidence" value="ECO:0007669"/>
    <property type="project" value="InterPro"/>
</dbReference>
<feature type="domain" description="GAT" evidence="6">
    <location>
        <begin position="309"/>
        <end position="398"/>
    </location>
</feature>
<reference evidence="8" key="1">
    <citation type="submission" date="2016-03" db="EMBL/GenBank/DDBJ databases">
        <authorList>
            <person name="Guldener U."/>
        </authorList>
    </citation>
    <scope>NUCLEOTIDE SEQUENCE [LARGE SCALE GENOMIC DNA]</scope>
</reference>
<dbReference type="InterPro" id="IPR002014">
    <property type="entry name" value="VHS_dom"/>
</dbReference>
<feature type="region of interest" description="Disordered" evidence="4">
    <location>
        <begin position="1"/>
        <end position="96"/>
    </location>
</feature>
<evidence type="ECO:0000259" key="6">
    <source>
        <dbReference type="PROSITE" id="PS50909"/>
    </source>
</evidence>
<evidence type="ECO:0000256" key="3">
    <source>
        <dbReference type="ARBA" id="ARBA00022927"/>
    </source>
</evidence>
<dbReference type="CDD" id="cd21383">
    <property type="entry name" value="GAT_GGA_Tom1-like"/>
    <property type="match status" value="1"/>
</dbReference>
<dbReference type="GO" id="GO:0016192">
    <property type="term" value="P:vesicle-mediated transport"/>
    <property type="evidence" value="ECO:0007669"/>
    <property type="project" value="UniProtKB-ARBA"/>
</dbReference>
<feature type="compositionally biased region" description="Polar residues" evidence="4">
    <location>
        <begin position="76"/>
        <end position="85"/>
    </location>
</feature>
<evidence type="ECO:0008006" key="9">
    <source>
        <dbReference type="Google" id="ProtNLM"/>
    </source>
</evidence>
<keyword evidence="2" id="KW-0813">Transport</keyword>
<comment type="subunit">
    <text evidence="1">Component of the ESCRT-0 complex composed of HSE1 and VPS27.</text>
</comment>
<feature type="compositionally biased region" description="Basic and acidic residues" evidence="4">
    <location>
        <begin position="1"/>
        <end position="10"/>
    </location>
</feature>
<feature type="compositionally biased region" description="Low complexity" evidence="4">
    <location>
        <begin position="30"/>
        <end position="49"/>
    </location>
</feature>